<keyword evidence="2" id="KW-0472">Membrane</keyword>
<feature type="compositionally biased region" description="Low complexity" evidence="1">
    <location>
        <begin position="372"/>
        <end position="382"/>
    </location>
</feature>
<keyword evidence="4" id="KW-1185">Reference proteome</keyword>
<name>A0A8J3YGP3_9ACTN</name>
<feature type="compositionally biased region" description="Basic and acidic residues" evidence="1">
    <location>
        <begin position="384"/>
        <end position="393"/>
    </location>
</feature>
<dbReference type="Proteomes" id="UP000619260">
    <property type="component" value="Unassembled WGS sequence"/>
</dbReference>
<evidence type="ECO:0000256" key="2">
    <source>
        <dbReference type="SAM" id="Phobius"/>
    </source>
</evidence>
<comment type="caution">
    <text evidence="3">The sequence shown here is derived from an EMBL/GenBank/DDBJ whole genome shotgun (WGS) entry which is preliminary data.</text>
</comment>
<dbReference type="EMBL" id="BOPF01000002">
    <property type="protein sequence ID" value="GIJ43893.1"/>
    <property type="molecule type" value="Genomic_DNA"/>
</dbReference>
<proteinExistence type="predicted"/>
<feature type="compositionally biased region" description="Low complexity" evidence="1">
    <location>
        <begin position="337"/>
        <end position="350"/>
    </location>
</feature>
<accession>A0A8J3YGP3</accession>
<evidence type="ECO:0000313" key="4">
    <source>
        <dbReference type="Proteomes" id="UP000619260"/>
    </source>
</evidence>
<feature type="region of interest" description="Disordered" evidence="1">
    <location>
        <begin position="337"/>
        <end position="393"/>
    </location>
</feature>
<evidence type="ECO:0000256" key="1">
    <source>
        <dbReference type="SAM" id="MobiDB-lite"/>
    </source>
</evidence>
<feature type="transmembrane region" description="Helical" evidence="2">
    <location>
        <begin position="12"/>
        <end position="32"/>
    </location>
</feature>
<keyword evidence="2" id="KW-1133">Transmembrane helix</keyword>
<dbReference type="RefSeq" id="WP_203897424.1">
    <property type="nucleotide sequence ID" value="NZ_BOPF01000002.1"/>
</dbReference>
<protein>
    <submittedName>
        <fullName evidence="3">Uncharacterized protein</fullName>
    </submittedName>
</protein>
<sequence>MATHTTRSYPVTALVLRGLLAVALVVPVGLLFGRTWGEEGDRIATADQERLGIEYLKTLGPLTIALTDAQSAAVAGREFKRETLTQAVAATAAVDARIGGSLHTHERWTSLREKIEGLLGGDTPDATTVYNNYGEAAELLLALYDQVRDRSHLIREQDADAYYLQDGASEELPEAIVAAGRFADLAVLTGKVRTDLPTATANLLTARDGVLSPVSDLAQDLQSAIEGTSSRTMSGNLLGRLDRFQRGVQSLTQSLSALDGRTPVDSSRVNPARVELQAAGVELAATILDELDGLIAQRGDDLSGSRLMALLLLLAGILLALVPLAALLVSGLRRPAARPAPAPRQAGPTAPSGPPGPPPAPTHGRPRDDDPYAALAALDGGARNAEREWSRAR</sequence>
<evidence type="ECO:0000313" key="3">
    <source>
        <dbReference type="EMBL" id="GIJ43893.1"/>
    </source>
</evidence>
<reference evidence="3" key="1">
    <citation type="submission" date="2021-01" db="EMBL/GenBank/DDBJ databases">
        <title>Whole genome shotgun sequence of Virgisporangium aliadipatigenens NBRC 105644.</title>
        <authorList>
            <person name="Komaki H."/>
            <person name="Tamura T."/>
        </authorList>
    </citation>
    <scope>NUCLEOTIDE SEQUENCE</scope>
    <source>
        <strain evidence="3">NBRC 105644</strain>
    </source>
</reference>
<keyword evidence="2" id="KW-0812">Transmembrane</keyword>
<gene>
    <name evidence="3" type="ORF">Val02_07790</name>
</gene>
<organism evidence="3 4">
    <name type="scientific">Virgisporangium aliadipatigenens</name>
    <dbReference type="NCBI Taxonomy" id="741659"/>
    <lineage>
        <taxon>Bacteria</taxon>
        <taxon>Bacillati</taxon>
        <taxon>Actinomycetota</taxon>
        <taxon>Actinomycetes</taxon>
        <taxon>Micromonosporales</taxon>
        <taxon>Micromonosporaceae</taxon>
        <taxon>Virgisporangium</taxon>
    </lineage>
</organism>
<feature type="transmembrane region" description="Helical" evidence="2">
    <location>
        <begin position="307"/>
        <end position="329"/>
    </location>
</feature>
<feature type="compositionally biased region" description="Pro residues" evidence="1">
    <location>
        <begin position="351"/>
        <end position="361"/>
    </location>
</feature>
<dbReference type="AlphaFoldDB" id="A0A8J3YGP3"/>